<organism evidence="2 3">
    <name type="scientific">Tsukamurella soli</name>
    <dbReference type="NCBI Taxonomy" id="644556"/>
    <lineage>
        <taxon>Bacteria</taxon>
        <taxon>Bacillati</taxon>
        <taxon>Actinomycetota</taxon>
        <taxon>Actinomycetes</taxon>
        <taxon>Mycobacteriales</taxon>
        <taxon>Tsukamurellaceae</taxon>
        <taxon>Tsukamurella</taxon>
    </lineage>
</organism>
<comment type="caution">
    <text evidence="2">The sequence shown here is derived from an EMBL/GenBank/DDBJ whole genome shotgun (WGS) entry which is preliminary data.</text>
</comment>
<feature type="domain" description="Carboxymuconolactone decarboxylase-like" evidence="1">
    <location>
        <begin position="11"/>
        <end position="91"/>
    </location>
</feature>
<dbReference type="NCBIfam" id="TIGR00778">
    <property type="entry name" value="ahpD_dom"/>
    <property type="match status" value="1"/>
</dbReference>
<dbReference type="PANTHER" id="PTHR35446">
    <property type="entry name" value="SI:CH211-175M2.5"/>
    <property type="match status" value="1"/>
</dbReference>
<evidence type="ECO:0000313" key="2">
    <source>
        <dbReference type="EMBL" id="GAA4403464.1"/>
    </source>
</evidence>
<proteinExistence type="predicted"/>
<dbReference type="SUPFAM" id="SSF69118">
    <property type="entry name" value="AhpD-like"/>
    <property type="match status" value="1"/>
</dbReference>
<evidence type="ECO:0000259" key="1">
    <source>
        <dbReference type="Pfam" id="PF02627"/>
    </source>
</evidence>
<dbReference type="PANTHER" id="PTHR35446:SF2">
    <property type="entry name" value="CARBOXYMUCONOLACTONE DECARBOXYLASE-LIKE DOMAIN-CONTAINING PROTEIN"/>
    <property type="match status" value="1"/>
</dbReference>
<protein>
    <submittedName>
        <fullName evidence="2">Carboxymuconolactone decarboxylase family protein</fullName>
    </submittedName>
</protein>
<gene>
    <name evidence="2" type="ORF">GCM10023147_44930</name>
</gene>
<accession>A0ABP8KAX6</accession>
<keyword evidence="3" id="KW-1185">Reference proteome</keyword>
<name>A0ABP8KAX6_9ACTN</name>
<sequence>MFIDKATPSAYGALTAVSTAVAQAWADAGLTPAQIELLNMRCSQINGCGFCLSLHAERALHAGVTQQQLAVLPAWREARELFDDVTTALLETAELVTELQGEDTADLAYDRAGDVLTEEQMSVAIWAAITIGAFNRVSILSRHHVRARVWRLP</sequence>
<dbReference type="InterPro" id="IPR004675">
    <property type="entry name" value="AhpD_core"/>
</dbReference>
<dbReference type="Pfam" id="PF02627">
    <property type="entry name" value="CMD"/>
    <property type="match status" value="1"/>
</dbReference>
<dbReference type="Gene3D" id="1.20.1290.10">
    <property type="entry name" value="AhpD-like"/>
    <property type="match status" value="1"/>
</dbReference>
<dbReference type="InterPro" id="IPR029032">
    <property type="entry name" value="AhpD-like"/>
</dbReference>
<evidence type="ECO:0000313" key="3">
    <source>
        <dbReference type="Proteomes" id="UP001500635"/>
    </source>
</evidence>
<dbReference type="EMBL" id="BAABFR010000109">
    <property type="protein sequence ID" value="GAA4403464.1"/>
    <property type="molecule type" value="Genomic_DNA"/>
</dbReference>
<reference evidence="3" key="1">
    <citation type="journal article" date="2019" name="Int. J. Syst. Evol. Microbiol.">
        <title>The Global Catalogue of Microorganisms (GCM) 10K type strain sequencing project: providing services to taxonomists for standard genome sequencing and annotation.</title>
        <authorList>
            <consortium name="The Broad Institute Genomics Platform"/>
            <consortium name="The Broad Institute Genome Sequencing Center for Infectious Disease"/>
            <person name="Wu L."/>
            <person name="Ma J."/>
        </authorList>
    </citation>
    <scope>NUCLEOTIDE SEQUENCE [LARGE SCALE GENOMIC DNA]</scope>
    <source>
        <strain evidence="3">JCM 17688</strain>
    </source>
</reference>
<dbReference type="Proteomes" id="UP001500635">
    <property type="component" value="Unassembled WGS sequence"/>
</dbReference>
<dbReference type="InterPro" id="IPR003779">
    <property type="entry name" value="CMD-like"/>
</dbReference>